<dbReference type="EC" id="2.7.13.3" evidence="2"/>
<evidence type="ECO:0000259" key="9">
    <source>
        <dbReference type="PROSITE" id="PS50110"/>
    </source>
</evidence>
<evidence type="ECO:0000256" key="7">
    <source>
        <dbReference type="PROSITE-ProRule" id="PRU00169"/>
    </source>
</evidence>
<dbReference type="SMART" id="SM00387">
    <property type="entry name" value="HATPase_c"/>
    <property type="match status" value="1"/>
</dbReference>
<dbReference type="Gene3D" id="1.10.287.130">
    <property type="match status" value="1"/>
</dbReference>
<dbReference type="Gene3D" id="3.30.565.10">
    <property type="entry name" value="Histidine kinase-like ATPase, C-terminal domain"/>
    <property type="match status" value="1"/>
</dbReference>
<protein>
    <recommendedName>
        <fullName evidence="2">histidine kinase</fullName>
        <ecNumber evidence="2">2.7.13.3</ecNumber>
    </recommendedName>
</protein>
<evidence type="ECO:0000259" key="8">
    <source>
        <dbReference type="PROSITE" id="PS50109"/>
    </source>
</evidence>
<keyword evidence="5" id="KW-0418">Kinase</keyword>
<evidence type="ECO:0000256" key="3">
    <source>
        <dbReference type="ARBA" id="ARBA00022553"/>
    </source>
</evidence>
<comment type="catalytic activity">
    <reaction evidence="1">
        <text>ATP + protein L-histidine = ADP + protein N-phospho-L-histidine.</text>
        <dbReference type="EC" id="2.7.13.3"/>
    </reaction>
</comment>
<reference evidence="10 11" key="1">
    <citation type="submission" date="2018-11" db="EMBL/GenBank/DDBJ databases">
        <title>Complete genome sequence of Microcystis aeruginosa NIES-102.</title>
        <authorList>
            <person name="Yamaguchi H."/>
            <person name="Suzuki S."/>
            <person name="Kawachi M."/>
        </authorList>
    </citation>
    <scope>NUCLEOTIDE SEQUENCE [LARGE SCALE GENOMIC DNA]</scope>
    <source>
        <strain evidence="10 11">NIES-102</strain>
    </source>
</reference>
<evidence type="ECO:0000256" key="6">
    <source>
        <dbReference type="ARBA" id="ARBA00023012"/>
    </source>
</evidence>
<dbReference type="InterPro" id="IPR036890">
    <property type="entry name" value="HATPase_C_sf"/>
</dbReference>
<dbReference type="PROSITE" id="PS50109">
    <property type="entry name" value="HIS_KIN"/>
    <property type="match status" value="1"/>
</dbReference>
<dbReference type="CDD" id="cd16922">
    <property type="entry name" value="HATPase_EvgS-ArcB-TorS-like"/>
    <property type="match status" value="1"/>
</dbReference>
<dbReference type="Pfam" id="PF02518">
    <property type="entry name" value="HATPase_c"/>
    <property type="match status" value="1"/>
</dbReference>
<dbReference type="GO" id="GO:0009927">
    <property type="term" value="F:histidine phosphotransfer kinase activity"/>
    <property type="evidence" value="ECO:0007669"/>
    <property type="project" value="TreeGrafter"/>
</dbReference>
<dbReference type="SUPFAM" id="SSF55874">
    <property type="entry name" value="ATPase domain of HSP90 chaperone/DNA topoisomerase II/histidine kinase"/>
    <property type="match status" value="1"/>
</dbReference>
<dbReference type="SMART" id="SM00388">
    <property type="entry name" value="HisKA"/>
    <property type="match status" value="1"/>
</dbReference>
<evidence type="ECO:0000256" key="1">
    <source>
        <dbReference type="ARBA" id="ARBA00000085"/>
    </source>
</evidence>
<keyword evidence="4" id="KW-0808">Transferase</keyword>
<dbReference type="PANTHER" id="PTHR43047:SF72">
    <property type="entry name" value="OSMOSENSING HISTIDINE PROTEIN KINASE SLN1"/>
    <property type="match status" value="1"/>
</dbReference>
<evidence type="ECO:0000256" key="2">
    <source>
        <dbReference type="ARBA" id="ARBA00012438"/>
    </source>
</evidence>
<dbReference type="CDD" id="cd00082">
    <property type="entry name" value="HisKA"/>
    <property type="match status" value="1"/>
</dbReference>
<evidence type="ECO:0000256" key="4">
    <source>
        <dbReference type="ARBA" id="ARBA00022679"/>
    </source>
</evidence>
<dbReference type="Pfam" id="PF00512">
    <property type="entry name" value="HisKA"/>
    <property type="match status" value="1"/>
</dbReference>
<dbReference type="InterPro" id="IPR036097">
    <property type="entry name" value="HisK_dim/P_sf"/>
</dbReference>
<proteinExistence type="predicted"/>
<dbReference type="RefSeq" id="WP_012266126.1">
    <property type="nucleotide sequence ID" value="NZ_AP019314.1"/>
</dbReference>
<dbReference type="AlphaFoldDB" id="A0A3G9K0I5"/>
<dbReference type="EMBL" id="AP019314">
    <property type="protein sequence ID" value="BBH38225.1"/>
    <property type="molecule type" value="Genomic_DNA"/>
</dbReference>
<dbReference type="KEGG" id="mvz:myaer102_07130"/>
<dbReference type="InterPro" id="IPR003594">
    <property type="entry name" value="HATPase_dom"/>
</dbReference>
<dbReference type="Proteomes" id="UP000278152">
    <property type="component" value="Chromosome"/>
</dbReference>
<accession>A0A3G9K0I5</accession>
<dbReference type="Pfam" id="PF00072">
    <property type="entry name" value="Response_reg"/>
    <property type="match status" value="1"/>
</dbReference>
<evidence type="ECO:0000313" key="10">
    <source>
        <dbReference type="EMBL" id="BBH38225.1"/>
    </source>
</evidence>
<dbReference type="GO" id="GO:0005886">
    <property type="term" value="C:plasma membrane"/>
    <property type="evidence" value="ECO:0007669"/>
    <property type="project" value="TreeGrafter"/>
</dbReference>
<sequence length="795" mass="88570">MPSVTLSLDHFNQSVTACELIIDRASLCDLINTGNPEAIVVVDERYCPLGLIESQTLIAYLLYQQQHPDTKNPSSSCLDLSGWLRPIIPLNARMAVSEFLATLTGEALALVPILVDAQGKLLGRLDTGKLLQFCLGRSILDDPPPQPRISDRNPPPRSDRPLEFLEQLPLPLLLYSPEAGILYQNQAWCQQIGAAFPANIDKSPFALVNDPLTLPSPTPPLFPQRLETVTSGLAKTWRLLSVPLNWADNYPLIEKTSGLWLLLATDITEQQQYCQELAVKNADLVHLNRLKDEFLACVSHEFKSPLTAVIGLSNLLREQKIGELNPRQSKYADLIYRSGRQLMALVNDLLDLTRLETGQLKLTFTRVKIDRLCQRVYDIIVDKYPQRLDLPGSYRLDIESGLDYALADEARLQQMLVNLLDNAVKFTIDGGNFGIKVNRWENWLAFTVWDTGIGIPEESQHLIFQKFQQLESPFTRQFEGAGLGLLLSQKLARCHGGDLSFVSKDREGSQFTLLLPVHPQGAEQESATPQRLVLVVEANPQVIEQFVDRLSELGLKAIIARSGTEAIEKARQLKPRCVFLNPNLPLLSGWDVLTLLKSHPQTKDMKVIVTAADSERNRSQQQGADSFLVPPITSAALQACLNLTVSPIPSRKRRTAPTLLRLHGHYAPNFSDLSSFSWIWNNQLVRENYRFIEADSCEQAELLAGVWEVDAILIDSSIAEDLYSYLQTLSESQTLANLPLVTLDVAVTEVANQIPGLAVFPCLAPPTENRIEQLLKVIETADLAFSGHLSGDRVL</sequence>
<dbReference type="PRINTS" id="PR00344">
    <property type="entry name" value="BCTRLSENSOR"/>
</dbReference>
<dbReference type="PROSITE" id="PS50110">
    <property type="entry name" value="RESPONSE_REGULATORY"/>
    <property type="match status" value="1"/>
</dbReference>
<dbReference type="InterPro" id="IPR004358">
    <property type="entry name" value="Sig_transdc_His_kin-like_C"/>
</dbReference>
<dbReference type="CDD" id="cd00156">
    <property type="entry name" value="REC"/>
    <property type="match status" value="1"/>
</dbReference>
<name>A0A3G9K0I5_MICVR</name>
<dbReference type="SUPFAM" id="SSF52172">
    <property type="entry name" value="CheY-like"/>
    <property type="match status" value="1"/>
</dbReference>
<dbReference type="InterPro" id="IPR001789">
    <property type="entry name" value="Sig_transdc_resp-reg_receiver"/>
</dbReference>
<dbReference type="InterPro" id="IPR005467">
    <property type="entry name" value="His_kinase_dom"/>
</dbReference>
<evidence type="ECO:0000313" key="11">
    <source>
        <dbReference type="Proteomes" id="UP000278152"/>
    </source>
</evidence>
<evidence type="ECO:0000256" key="5">
    <source>
        <dbReference type="ARBA" id="ARBA00022777"/>
    </source>
</evidence>
<comment type="caution">
    <text evidence="7">Lacks conserved residue(s) required for the propagation of feature annotation.</text>
</comment>
<dbReference type="InterPro" id="IPR003661">
    <property type="entry name" value="HisK_dim/P_dom"/>
</dbReference>
<dbReference type="GO" id="GO:0000155">
    <property type="term" value="F:phosphorelay sensor kinase activity"/>
    <property type="evidence" value="ECO:0007669"/>
    <property type="project" value="InterPro"/>
</dbReference>
<feature type="domain" description="Histidine kinase" evidence="8">
    <location>
        <begin position="297"/>
        <end position="519"/>
    </location>
</feature>
<organism evidence="10 11">
    <name type="scientific">Microcystis viridis NIES-102</name>
    <dbReference type="NCBI Taxonomy" id="213615"/>
    <lineage>
        <taxon>Bacteria</taxon>
        <taxon>Bacillati</taxon>
        <taxon>Cyanobacteriota</taxon>
        <taxon>Cyanophyceae</taxon>
        <taxon>Oscillatoriophycideae</taxon>
        <taxon>Chroococcales</taxon>
        <taxon>Microcystaceae</taxon>
        <taxon>Microcystis</taxon>
    </lineage>
</organism>
<dbReference type="SMART" id="SM00448">
    <property type="entry name" value="REC"/>
    <property type="match status" value="1"/>
</dbReference>
<dbReference type="InterPro" id="IPR011006">
    <property type="entry name" value="CheY-like_superfamily"/>
</dbReference>
<gene>
    <name evidence="10" type="ORF">myaer102_07130</name>
</gene>
<dbReference type="Gene3D" id="3.40.50.2300">
    <property type="match status" value="1"/>
</dbReference>
<keyword evidence="3" id="KW-0597">Phosphoprotein</keyword>
<feature type="domain" description="Response regulatory" evidence="9">
    <location>
        <begin position="532"/>
        <end position="645"/>
    </location>
</feature>
<dbReference type="PANTHER" id="PTHR43047">
    <property type="entry name" value="TWO-COMPONENT HISTIDINE PROTEIN KINASE"/>
    <property type="match status" value="1"/>
</dbReference>
<keyword evidence="6" id="KW-0902">Two-component regulatory system</keyword>
<dbReference type="SUPFAM" id="SSF47384">
    <property type="entry name" value="Homodimeric domain of signal transducing histidine kinase"/>
    <property type="match status" value="1"/>
</dbReference>